<dbReference type="HOGENOM" id="CLU_2227556_0_0_1"/>
<reference evidence="2" key="1">
    <citation type="submission" date="2015-04" db="UniProtKB">
        <authorList>
            <consortium name="EnsemblPlants"/>
        </authorList>
    </citation>
    <scope>IDENTIFICATION</scope>
</reference>
<feature type="region of interest" description="Disordered" evidence="1">
    <location>
        <begin position="1"/>
        <end position="60"/>
    </location>
</feature>
<evidence type="ECO:0000313" key="2">
    <source>
        <dbReference type="EnsemblPlants" id="OPUNC04G15300.1"/>
    </source>
</evidence>
<proteinExistence type="predicted"/>
<protein>
    <submittedName>
        <fullName evidence="2">Uncharacterized protein</fullName>
    </submittedName>
</protein>
<evidence type="ECO:0000256" key="1">
    <source>
        <dbReference type="SAM" id="MobiDB-lite"/>
    </source>
</evidence>
<keyword evidence="3" id="KW-1185">Reference proteome</keyword>
<dbReference type="Proteomes" id="UP000026962">
    <property type="component" value="Chromosome 4"/>
</dbReference>
<dbReference type="EnsemblPlants" id="OPUNC04G15300.1">
    <property type="protein sequence ID" value="OPUNC04G15300.1"/>
    <property type="gene ID" value="OPUNC04G15300"/>
</dbReference>
<sequence length="106" mass="11862">MLSGRLRTPGRSSDRQQQQCRASGRRQQPRDKERSEGWAGSRRRQGSSKQQMDSKGKGKVLASQGDSICNIFLQVRGEAAALATQSPSLTRCMACRERQNWQIIPS</sequence>
<evidence type="ECO:0000313" key="3">
    <source>
        <dbReference type="Proteomes" id="UP000026962"/>
    </source>
</evidence>
<reference evidence="2" key="2">
    <citation type="submission" date="2018-05" db="EMBL/GenBank/DDBJ databases">
        <title>OpunRS2 (Oryza punctata Reference Sequence Version 2).</title>
        <authorList>
            <person name="Zhang J."/>
            <person name="Kudrna D."/>
            <person name="Lee S."/>
            <person name="Talag J."/>
            <person name="Welchert J."/>
            <person name="Wing R.A."/>
        </authorList>
    </citation>
    <scope>NUCLEOTIDE SEQUENCE [LARGE SCALE GENOMIC DNA]</scope>
</reference>
<dbReference type="AlphaFoldDB" id="A0A0E0KSC9"/>
<dbReference type="Gramene" id="OPUNC04G15300.1">
    <property type="protein sequence ID" value="OPUNC04G15300.1"/>
    <property type="gene ID" value="OPUNC04G15300"/>
</dbReference>
<organism evidence="2">
    <name type="scientific">Oryza punctata</name>
    <name type="common">Red rice</name>
    <dbReference type="NCBI Taxonomy" id="4537"/>
    <lineage>
        <taxon>Eukaryota</taxon>
        <taxon>Viridiplantae</taxon>
        <taxon>Streptophyta</taxon>
        <taxon>Embryophyta</taxon>
        <taxon>Tracheophyta</taxon>
        <taxon>Spermatophyta</taxon>
        <taxon>Magnoliopsida</taxon>
        <taxon>Liliopsida</taxon>
        <taxon>Poales</taxon>
        <taxon>Poaceae</taxon>
        <taxon>BOP clade</taxon>
        <taxon>Oryzoideae</taxon>
        <taxon>Oryzeae</taxon>
        <taxon>Oryzinae</taxon>
        <taxon>Oryza</taxon>
    </lineage>
</organism>
<accession>A0A0E0KSC9</accession>
<name>A0A0E0KSC9_ORYPU</name>